<organism evidence="6 7">
    <name type="scientific">Bianquea renquensis</name>
    <dbReference type="NCBI Taxonomy" id="2763661"/>
    <lineage>
        <taxon>Bacteria</taxon>
        <taxon>Bacillati</taxon>
        <taxon>Bacillota</taxon>
        <taxon>Clostridia</taxon>
        <taxon>Eubacteriales</taxon>
        <taxon>Bianqueaceae</taxon>
        <taxon>Bianquea</taxon>
    </lineage>
</organism>
<dbReference type="GO" id="GO:0032259">
    <property type="term" value="P:methylation"/>
    <property type="evidence" value="ECO:0007669"/>
    <property type="project" value="UniProtKB-KW"/>
</dbReference>
<keyword evidence="4" id="KW-0680">Restriction system</keyword>
<dbReference type="InterPro" id="IPR002941">
    <property type="entry name" value="DNA_methylase_N4/N6"/>
</dbReference>
<dbReference type="RefSeq" id="WP_249290050.1">
    <property type="nucleotide sequence ID" value="NZ_JACRSQ010000029.1"/>
</dbReference>
<dbReference type="EMBL" id="JACRSQ010000029">
    <property type="protein sequence ID" value="MBC8544720.1"/>
    <property type="molecule type" value="Genomic_DNA"/>
</dbReference>
<protein>
    <submittedName>
        <fullName evidence="6">Site-specific DNA-methyltransferase</fullName>
    </submittedName>
</protein>
<dbReference type="GO" id="GO:0008170">
    <property type="term" value="F:N-methyltransferase activity"/>
    <property type="evidence" value="ECO:0007669"/>
    <property type="project" value="InterPro"/>
</dbReference>
<dbReference type="PRINTS" id="PR00506">
    <property type="entry name" value="D21N6MTFRASE"/>
</dbReference>
<keyword evidence="1" id="KW-0489">Methyltransferase</keyword>
<dbReference type="Pfam" id="PF01555">
    <property type="entry name" value="N6_N4_Mtase"/>
    <property type="match status" value="1"/>
</dbReference>
<evidence type="ECO:0000259" key="5">
    <source>
        <dbReference type="Pfam" id="PF01555"/>
    </source>
</evidence>
<dbReference type="Proteomes" id="UP000657006">
    <property type="component" value="Unassembled WGS sequence"/>
</dbReference>
<keyword evidence="3" id="KW-0949">S-adenosyl-L-methionine</keyword>
<evidence type="ECO:0000313" key="6">
    <source>
        <dbReference type="EMBL" id="MBC8544720.1"/>
    </source>
</evidence>
<dbReference type="GO" id="GO:0009307">
    <property type="term" value="P:DNA restriction-modification system"/>
    <property type="evidence" value="ECO:0007669"/>
    <property type="project" value="UniProtKB-KW"/>
</dbReference>
<dbReference type="GO" id="GO:0003677">
    <property type="term" value="F:DNA binding"/>
    <property type="evidence" value="ECO:0007669"/>
    <property type="project" value="InterPro"/>
</dbReference>
<feature type="domain" description="DNA methylase N-4/N-6" evidence="5">
    <location>
        <begin position="2"/>
        <end position="280"/>
    </location>
</feature>
<keyword evidence="7" id="KW-1185">Reference proteome</keyword>
<dbReference type="InterPro" id="IPR002295">
    <property type="entry name" value="N4/N6-MTase_EcoPI_Mod-like"/>
</dbReference>
<evidence type="ECO:0000256" key="2">
    <source>
        <dbReference type="ARBA" id="ARBA00022679"/>
    </source>
</evidence>
<evidence type="ECO:0000256" key="3">
    <source>
        <dbReference type="ARBA" id="ARBA00022691"/>
    </source>
</evidence>
<accession>A0A926DSZ3</accession>
<dbReference type="InterPro" id="IPR029063">
    <property type="entry name" value="SAM-dependent_MTases_sf"/>
</dbReference>
<keyword evidence="2" id="KW-0808">Transferase</keyword>
<proteinExistence type="predicted"/>
<gene>
    <name evidence="6" type="ORF">H8730_14320</name>
</gene>
<sequence length="413" mass="47174">MMYPRLRLAVNLLRDDGVCFISIDDHEVHNLRKLCDEVFGEENFIGQLIWKNATDNNPTQVAVEHEYILCYAKSKVQAAPVWKTKVSAVKDLLIQVGEELNERYRDGEELQAAYSEWFRNNRSQLWPLDRYRYIDKGGVYTGSQSVHNPGREGYRYDIIHPVTKQPCVQPLLGYRFPEATMAEMIEKGKILFGEDHTKIVEIKLYAKEYEEKLSSIIELDGRLGSYDLKSYFGDKPVFSNPKPVQLLERLLSFILEEDDLVLDFFSGSATLAEAVMKLNNMDNRNRRYICVQLPENLDVTITTADQKAKAIIQNAIAFLTSIGKPHYLTEIGKERIRRAGAKLLERQGDQIELGEEEKAPLDIGFKVFKLDSSNLKTWDGTPVSEENVQMIFRADEQHDPPGEARPFGSGCGL</sequence>
<name>A0A926DSZ3_9FIRM</name>
<dbReference type="AlphaFoldDB" id="A0A926DSZ3"/>
<evidence type="ECO:0000313" key="7">
    <source>
        <dbReference type="Proteomes" id="UP000657006"/>
    </source>
</evidence>
<reference evidence="6" key="1">
    <citation type="submission" date="2020-08" db="EMBL/GenBank/DDBJ databases">
        <title>Genome public.</title>
        <authorList>
            <person name="Liu C."/>
            <person name="Sun Q."/>
        </authorList>
    </citation>
    <scope>NUCLEOTIDE SEQUENCE</scope>
    <source>
        <strain evidence="6">NSJ-32</strain>
    </source>
</reference>
<evidence type="ECO:0000256" key="1">
    <source>
        <dbReference type="ARBA" id="ARBA00022603"/>
    </source>
</evidence>
<comment type="caution">
    <text evidence="6">The sequence shown here is derived from an EMBL/GenBank/DDBJ whole genome shotgun (WGS) entry which is preliminary data.</text>
</comment>
<dbReference type="Gene3D" id="3.40.50.150">
    <property type="entry name" value="Vaccinia Virus protein VP39"/>
    <property type="match status" value="1"/>
</dbReference>
<evidence type="ECO:0000256" key="4">
    <source>
        <dbReference type="ARBA" id="ARBA00022747"/>
    </source>
</evidence>
<dbReference type="SUPFAM" id="SSF53335">
    <property type="entry name" value="S-adenosyl-L-methionine-dependent methyltransferases"/>
    <property type="match status" value="1"/>
</dbReference>